<gene>
    <name evidence="1" type="ORF">CPECMPGB_00034</name>
    <name evidence="2" type="ORF">DBBAIPCH_00034</name>
</gene>
<protein>
    <submittedName>
        <fullName evidence="1">Uncharacterized protein</fullName>
    </submittedName>
</protein>
<accession>A0A7G9YM80</accession>
<reference evidence="1" key="1">
    <citation type="submission" date="2020-06" db="EMBL/GenBank/DDBJ databases">
        <title>Unique genomic features of the anaerobic methanotrophic archaea.</title>
        <authorList>
            <person name="Chadwick G.L."/>
            <person name="Skennerton C.T."/>
            <person name="Laso-Perez R."/>
            <person name="Leu A.O."/>
            <person name="Speth D.R."/>
            <person name="Yu H."/>
            <person name="Morgan-Lang C."/>
            <person name="Hatzenpichler R."/>
            <person name="Goudeau D."/>
            <person name="Malmstrom R."/>
            <person name="Brazelton W.J."/>
            <person name="Woyke T."/>
            <person name="Hallam S.J."/>
            <person name="Tyson G.W."/>
            <person name="Wegener G."/>
            <person name="Boetius A."/>
            <person name="Orphan V."/>
        </authorList>
    </citation>
    <scope>NUCLEOTIDE SEQUENCE</scope>
</reference>
<evidence type="ECO:0000313" key="2">
    <source>
        <dbReference type="EMBL" id="QNO49151.1"/>
    </source>
</evidence>
<name>A0A7G9YM80_9EURY</name>
<dbReference type="EMBL" id="MT631372">
    <property type="protein sequence ID" value="QNO49151.1"/>
    <property type="molecule type" value="Genomic_DNA"/>
</dbReference>
<sequence>MWEDHKRAQSQLVDLSELHTRFGLLSDQYQSDLARLDAISEAGFRLAQMPEESCPVCGALPEHQRDDHMQDTPPDELAISCATEASNIRALIEDLSETIRSNDIQIKAKTEYVQRIHAKLIAANNTIKDELQPRFQAVATRICELTDKQLVFLRALYLYERVGDFKTLLEVLAEEKPQKPDKDAFTKLGASEAEEFCKEVEAVLREWKFPNLDRVIFSESNDDIAISGRERASHGKGVRAITHTAFNLGLLRFCRNRSMPHPGLLIVDSPLVVYRQADDPNSDPEDEGFSTDVKEAFYRSLSAAVGIQVIVCENDDPPADLSANIIHFTKTNEGRYGFIPMVGGSQ</sequence>
<dbReference type="AlphaFoldDB" id="A0A7G9YM80"/>
<organism evidence="1">
    <name type="scientific">Candidatus Methanogaster sp. ANME-2c ERB4</name>
    <dbReference type="NCBI Taxonomy" id="2759911"/>
    <lineage>
        <taxon>Archaea</taxon>
        <taxon>Methanobacteriati</taxon>
        <taxon>Methanobacteriota</taxon>
        <taxon>Stenosarchaea group</taxon>
        <taxon>Methanomicrobia</taxon>
        <taxon>Methanosarcinales</taxon>
        <taxon>ANME-2 cluster</taxon>
        <taxon>Candidatus Methanogasteraceae</taxon>
        <taxon>Candidatus Methanogaster</taxon>
    </lineage>
</organism>
<proteinExistence type="predicted"/>
<dbReference type="EMBL" id="MT631371">
    <property type="protein sequence ID" value="QNO49114.1"/>
    <property type="molecule type" value="Genomic_DNA"/>
</dbReference>
<evidence type="ECO:0000313" key="1">
    <source>
        <dbReference type="EMBL" id="QNO49114.1"/>
    </source>
</evidence>